<reference evidence="2 3" key="1">
    <citation type="submission" date="2018-12" db="EMBL/GenBank/DDBJ databases">
        <authorList>
            <consortium name="Pathogen Informatics"/>
        </authorList>
    </citation>
    <scope>NUCLEOTIDE SEQUENCE [LARGE SCALE GENOMIC DNA]</scope>
    <source>
        <strain evidence="2 3">NCTC10951</strain>
    </source>
</reference>
<dbReference type="GO" id="GO:1904680">
    <property type="term" value="F:peptide transmembrane transporter activity"/>
    <property type="evidence" value="ECO:0007669"/>
    <property type="project" value="TreeGrafter"/>
</dbReference>
<dbReference type="Pfam" id="PF00496">
    <property type="entry name" value="SBP_bac_5"/>
    <property type="match status" value="1"/>
</dbReference>
<dbReference type="PANTHER" id="PTHR30290">
    <property type="entry name" value="PERIPLASMIC BINDING COMPONENT OF ABC TRANSPORTER"/>
    <property type="match status" value="1"/>
</dbReference>
<accession>A0A3S4VLU4</accession>
<protein>
    <submittedName>
        <fullName evidence="2">Glutathione-binding protein gsiB</fullName>
    </submittedName>
</protein>
<dbReference type="GO" id="GO:0015833">
    <property type="term" value="P:peptide transport"/>
    <property type="evidence" value="ECO:0007669"/>
    <property type="project" value="TreeGrafter"/>
</dbReference>
<evidence type="ECO:0000259" key="1">
    <source>
        <dbReference type="Pfam" id="PF00496"/>
    </source>
</evidence>
<dbReference type="InterPro" id="IPR006311">
    <property type="entry name" value="TAT_signal"/>
</dbReference>
<dbReference type="PANTHER" id="PTHR30290:SF65">
    <property type="entry name" value="MONOACYL PHOSPHATIDYLINOSITOL TETRAMANNOSIDE-BINDING PROTEIN LPQW-RELATED"/>
    <property type="match status" value="1"/>
</dbReference>
<gene>
    <name evidence="2" type="primary">gsiB_3</name>
    <name evidence="2" type="ORF">NCTC10951_02683</name>
</gene>
<name>A0A3S4VLU4_ACTVI</name>
<dbReference type="RefSeq" id="WP_126415026.1">
    <property type="nucleotide sequence ID" value="NZ_JASPER010000007.1"/>
</dbReference>
<dbReference type="PIRSF" id="PIRSF002741">
    <property type="entry name" value="MppA"/>
    <property type="match status" value="1"/>
</dbReference>
<evidence type="ECO:0000313" key="2">
    <source>
        <dbReference type="EMBL" id="VEI18369.1"/>
    </source>
</evidence>
<dbReference type="GO" id="GO:0043190">
    <property type="term" value="C:ATP-binding cassette (ABC) transporter complex"/>
    <property type="evidence" value="ECO:0007669"/>
    <property type="project" value="InterPro"/>
</dbReference>
<dbReference type="InterPro" id="IPR030678">
    <property type="entry name" value="Peptide/Ni-bd"/>
</dbReference>
<dbReference type="Gene3D" id="3.40.190.10">
    <property type="entry name" value="Periplasmic binding protein-like II"/>
    <property type="match status" value="1"/>
</dbReference>
<dbReference type="InterPro" id="IPR039424">
    <property type="entry name" value="SBP_5"/>
</dbReference>
<dbReference type="GO" id="GO:0042597">
    <property type="term" value="C:periplasmic space"/>
    <property type="evidence" value="ECO:0007669"/>
    <property type="project" value="UniProtKB-ARBA"/>
</dbReference>
<feature type="domain" description="Solute-binding protein family 5" evidence="1">
    <location>
        <begin position="83"/>
        <end position="439"/>
    </location>
</feature>
<dbReference type="SUPFAM" id="SSF53850">
    <property type="entry name" value="Periplasmic binding protein-like II"/>
    <property type="match status" value="1"/>
</dbReference>
<dbReference type="Proteomes" id="UP000268658">
    <property type="component" value="Chromosome"/>
</dbReference>
<dbReference type="EMBL" id="LR134477">
    <property type="protein sequence ID" value="VEI18369.1"/>
    <property type="molecule type" value="Genomic_DNA"/>
</dbReference>
<dbReference type="Gene3D" id="3.10.105.10">
    <property type="entry name" value="Dipeptide-binding Protein, Domain 3"/>
    <property type="match status" value="1"/>
</dbReference>
<dbReference type="InterPro" id="IPR000914">
    <property type="entry name" value="SBP_5_dom"/>
</dbReference>
<proteinExistence type="predicted"/>
<dbReference type="AlphaFoldDB" id="A0A3S4VLU4"/>
<dbReference type="PROSITE" id="PS51257">
    <property type="entry name" value="PROKAR_LIPOPROTEIN"/>
    <property type="match status" value="1"/>
</dbReference>
<organism evidence="2 3">
    <name type="scientific">Actinomyces viscosus</name>
    <dbReference type="NCBI Taxonomy" id="1656"/>
    <lineage>
        <taxon>Bacteria</taxon>
        <taxon>Bacillati</taxon>
        <taxon>Actinomycetota</taxon>
        <taxon>Actinomycetes</taxon>
        <taxon>Actinomycetales</taxon>
        <taxon>Actinomycetaceae</taxon>
        <taxon>Actinomyces</taxon>
    </lineage>
</organism>
<sequence>MSSRLSPNRRQVLAALGIGAGATAVGACSFGAKGTKAGGRIRLVMFSEPKAALSPLSDDAFTLTRCSCAETLTMLDEEGNAKGLLASAWTRVDNTTWRFTIRDGVTFHDGTVLSAENVASSLTFTASAPKQPRVLNGVTLTATAEGKDVVIKTETADPLMPMRLSGPSLVILSPAAYPDAAGGSVDPVGHGTGAFKLTKITGKASATFDRYNKYWGDKAKAEGLDVTFVPEGSTRASSLISGNADLVEAIPIAQLSSVEQSAAVDEIAISRACTLYLNTSKVFSDPGLRAAVCAAINAQDIVDKVYEGHADASAGLLGSMVSWAADLRAWGRDVYSGASGAAAAGKVPGFPAATAVPAGTSITLGSYSDRPELPEAVVLLAQQLEQIGFTVTQDVRDYSQIETDALAGRFDAFLMSRNTVLDTGDSVAYMASDYSSTGTNALTFLKDGTVDAAISNAAVTEPGQERQKATMEAEHAILATGAVVPILHERIRVGHAKELTGVALDPRERALVTTSTTLGK</sequence>
<evidence type="ECO:0000313" key="3">
    <source>
        <dbReference type="Proteomes" id="UP000268658"/>
    </source>
</evidence>
<dbReference type="PROSITE" id="PS51318">
    <property type="entry name" value="TAT"/>
    <property type="match status" value="1"/>
</dbReference>
<dbReference type="KEGG" id="avc:NCTC10951_02683"/>
<dbReference type="OrthoDB" id="9796817at2"/>